<proteinExistence type="inferred from homology"/>
<keyword evidence="4" id="KW-1003">Cell membrane</keyword>
<evidence type="ECO:0000313" key="10">
    <source>
        <dbReference type="Proteomes" id="UP000761534"/>
    </source>
</evidence>
<feature type="transmembrane region" description="Helical" evidence="8">
    <location>
        <begin position="149"/>
        <end position="170"/>
    </location>
</feature>
<gene>
    <name evidence="9" type="ORF">TRICI_004577</name>
</gene>
<evidence type="ECO:0000256" key="3">
    <source>
        <dbReference type="ARBA" id="ARBA00022448"/>
    </source>
</evidence>
<dbReference type="Pfam" id="PF01554">
    <property type="entry name" value="MatE"/>
    <property type="match status" value="2"/>
</dbReference>
<comment type="caution">
    <text evidence="9">The sequence shown here is derived from an EMBL/GenBank/DDBJ whole genome shotgun (WGS) entry which is preliminary data.</text>
</comment>
<dbReference type="PANTHER" id="PTHR11206">
    <property type="entry name" value="MULTIDRUG RESISTANCE PROTEIN"/>
    <property type="match status" value="1"/>
</dbReference>
<evidence type="ECO:0000256" key="4">
    <source>
        <dbReference type="ARBA" id="ARBA00022475"/>
    </source>
</evidence>
<keyword evidence="10" id="KW-1185">Reference proteome</keyword>
<evidence type="ECO:0000313" key="9">
    <source>
        <dbReference type="EMBL" id="KAA8909265.1"/>
    </source>
</evidence>
<evidence type="ECO:0000256" key="5">
    <source>
        <dbReference type="ARBA" id="ARBA00022692"/>
    </source>
</evidence>
<keyword evidence="5 8" id="KW-0812">Transmembrane</keyword>
<dbReference type="InterPro" id="IPR002528">
    <property type="entry name" value="MATE_fam"/>
</dbReference>
<comment type="similarity">
    <text evidence="2">Belongs to the multi antimicrobial extrusion (MATE) (TC 2.A.66.1) family.</text>
</comment>
<evidence type="ECO:0000256" key="8">
    <source>
        <dbReference type="SAM" id="Phobius"/>
    </source>
</evidence>
<dbReference type="PIRSF" id="PIRSF006603">
    <property type="entry name" value="DinF"/>
    <property type="match status" value="1"/>
</dbReference>
<evidence type="ECO:0000256" key="1">
    <source>
        <dbReference type="ARBA" id="ARBA00004651"/>
    </source>
</evidence>
<feature type="transmembrane region" description="Helical" evidence="8">
    <location>
        <begin position="210"/>
        <end position="238"/>
    </location>
</feature>
<name>A0A642V0I5_9ASCO</name>
<dbReference type="GO" id="GO:0005886">
    <property type="term" value="C:plasma membrane"/>
    <property type="evidence" value="ECO:0007669"/>
    <property type="project" value="UniProtKB-SubCell"/>
</dbReference>
<dbReference type="OrthoDB" id="2126698at2759"/>
<evidence type="ECO:0000256" key="7">
    <source>
        <dbReference type="ARBA" id="ARBA00023136"/>
    </source>
</evidence>
<dbReference type="GO" id="GO:1990961">
    <property type="term" value="P:xenobiotic detoxification by transmembrane export across the plasma membrane"/>
    <property type="evidence" value="ECO:0007669"/>
    <property type="project" value="InterPro"/>
</dbReference>
<feature type="transmembrane region" description="Helical" evidence="8">
    <location>
        <begin position="71"/>
        <end position="99"/>
    </location>
</feature>
<feature type="transmembrane region" description="Helical" evidence="8">
    <location>
        <begin position="182"/>
        <end position="204"/>
    </location>
</feature>
<organism evidence="9 10">
    <name type="scientific">Trichomonascus ciferrii</name>
    <dbReference type="NCBI Taxonomy" id="44093"/>
    <lineage>
        <taxon>Eukaryota</taxon>
        <taxon>Fungi</taxon>
        <taxon>Dikarya</taxon>
        <taxon>Ascomycota</taxon>
        <taxon>Saccharomycotina</taxon>
        <taxon>Dipodascomycetes</taxon>
        <taxon>Dipodascales</taxon>
        <taxon>Trichomonascaceae</taxon>
        <taxon>Trichomonascus</taxon>
        <taxon>Trichomonascus ciferrii complex</taxon>
    </lineage>
</organism>
<accession>A0A642V0I5</accession>
<keyword evidence="3" id="KW-0813">Transport</keyword>
<sequence>MNTNEPTEQTRLLQNVEHGIKVDSQIVTTEKAEAKFLVKNALPVSVTFLLQYLLSAASIFVVGHLGKEQLAAMSLCSVTAGIIGFACFQGMATAIDTLGAQAYGRGELQLVGVQVQRCTILIFLVSIPINLLWWFSVPLLSFFVPQREVAEQAGMCLRILVLGSPGYIIFEVAKHYLQVQGIFHASTYVLLIGTPFNIILNYILVWDKSIGLGLIGAPIAIVITDWTIAILSVLYIAFIDGNKCWGGFSRNAFKNWTPMLKLAVPGVLMVEAEWLAFEVLTLLSARLGTTIMAAQSILGTMVSLTFQVPLSLGITASTRVANFIGGGYKEGAKTATRVGLKACLVTGTFNASSLYLFRYPIANFFTSETDVAEVVAKTMPLLALFQLNDSLNAVTSGLLRGQGRQAVGGIINLVFYYFVMLPTSYYLAFHAGYGLEGLWSGMVIGLFLVSTLMYYCVRITDWDSVITKQIKE</sequence>
<feature type="transmembrane region" description="Helical" evidence="8">
    <location>
        <begin position="283"/>
        <end position="306"/>
    </location>
</feature>
<dbReference type="CDD" id="cd13132">
    <property type="entry name" value="MATE_eukaryotic"/>
    <property type="match status" value="1"/>
</dbReference>
<dbReference type="InterPro" id="IPR048279">
    <property type="entry name" value="MdtK-like"/>
</dbReference>
<dbReference type="Proteomes" id="UP000761534">
    <property type="component" value="Unassembled WGS sequence"/>
</dbReference>
<dbReference type="GO" id="GO:0015297">
    <property type="term" value="F:antiporter activity"/>
    <property type="evidence" value="ECO:0007669"/>
    <property type="project" value="InterPro"/>
</dbReference>
<comment type="subcellular location">
    <subcellularLocation>
        <location evidence="1">Cell membrane</location>
        <topology evidence="1">Multi-pass membrane protein</topology>
    </subcellularLocation>
</comment>
<reference evidence="9" key="1">
    <citation type="journal article" date="2019" name="G3 (Bethesda)">
        <title>Genome Assemblies of Two Rare Opportunistic Yeast Pathogens: Diutina rugosa (syn. Candida rugosa) and Trichomonascus ciferrii (syn. Candida ciferrii).</title>
        <authorList>
            <person name="Mixao V."/>
            <person name="Saus E."/>
            <person name="Hansen A.P."/>
            <person name="Lass-Florl C."/>
            <person name="Gabaldon T."/>
        </authorList>
    </citation>
    <scope>NUCLEOTIDE SEQUENCE</scope>
    <source>
        <strain evidence="9">CBS 4856</strain>
    </source>
</reference>
<dbReference type="AlphaFoldDB" id="A0A642V0I5"/>
<feature type="transmembrane region" description="Helical" evidence="8">
    <location>
        <begin position="406"/>
        <end position="426"/>
    </location>
</feature>
<evidence type="ECO:0000256" key="2">
    <source>
        <dbReference type="ARBA" id="ARBA00010199"/>
    </source>
</evidence>
<dbReference type="InterPro" id="IPR045069">
    <property type="entry name" value="MATE_euk"/>
</dbReference>
<evidence type="ECO:0008006" key="11">
    <source>
        <dbReference type="Google" id="ProtNLM"/>
    </source>
</evidence>
<feature type="transmembrane region" description="Helical" evidence="8">
    <location>
        <begin position="120"/>
        <end position="143"/>
    </location>
</feature>
<protein>
    <recommendedName>
        <fullName evidence="11">MATE efflux family protein</fullName>
    </recommendedName>
</protein>
<dbReference type="NCBIfam" id="TIGR00797">
    <property type="entry name" value="matE"/>
    <property type="match status" value="1"/>
</dbReference>
<keyword evidence="6 8" id="KW-1133">Transmembrane helix</keyword>
<dbReference type="EMBL" id="SWFS01000345">
    <property type="protein sequence ID" value="KAA8909265.1"/>
    <property type="molecule type" value="Genomic_DNA"/>
</dbReference>
<evidence type="ECO:0000256" key="6">
    <source>
        <dbReference type="ARBA" id="ARBA00022989"/>
    </source>
</evidence>
<feature type="transmembrane region" description="Helical" evidence="8">
    <location>
        <begin position="41"/>
        <end position="65"/>
    </location>
</feature>
<keyword evidence="7 8" id="KW-0472">Membrane</keyword>
<feature type="transmembrane region" description="Helical" evidence="8">
    <location>
        <begin position="438"/>
        <end position="457"/>
    </location>
</feature>
<dbReference type="GO" id="GO:0042910">
    <property type="term" value="F:xenobiotic transmembrane transporter activity"/>
    <property type="evidence" value="ECO:0007669"/>
    <property type="project" value="InterPro"/>
</dbReference>
<dbReference type="VEuPathDB" id="FungiDB:TRICI_004577"/>